<dbReference type="PANTHER" id="PTHR42759">
    <property type="entry name" value="MOXR FAMILY PROTEIN"/>
    <property type="match status" value="1"/>
</dbReference>
<dbReference type="InterPro" id="IPR050764">
    <property type="entry name" value="CbbQ/NirQ/NorQ/GpvN"/>
</dbReference>
<dbReference type="InterPro" id="IPR003593">
    <property type="entry name" value="AAA+_ATPase"/>
</dbReference>
<dbReference type="InterPro" id="IPR041628">
    <property type="entry name" value="ChlI/MoxR_AAA_lid"/>
</dbReference>
<evidence type="ECO:0000313" key="2">
    <source>
        <dbReference type="EMBL" id="GHO86493.1"/>
    </source>
</evidence>
<proteinExistence type="predicted"/>
<dbReference type="SMART" id="SM00382">
    <property type="entry name" value="AAA"/>
    <property type="match status" value="1"/>
</dbReference>
<keyword evidence="3" id="KW-1185">Reference proteome</keyword>
<dbReference type="PANTHER" id="PTHR42759:SF5">
    <property type="entry name" value="METHANOL DEHYDROGENASE REGULATOR"/>
    <property type="match status" value="1"/>
</dbReference>
<dbReference type="RefSeq" id="WP_201364128.1">
    <property type="nucleotide sequence ID" value="NZ_BNJJ01000013.1"/>
</dbReference>
<dbReference type="Proteomes" id="UP000635565">
    <property type="component" value="Unassembled WGS sequence"/>
</dbReference>
<comment type="caution">
    <text evidence="2">The sequence shown here is derived from an EMBL/GenBank/DDBJ whole genome shotgun (WGS) entry which is preliminary data.</text>
</comment>
<dbReference type="Pfam" id="PF07726">
    <property type="entry name" value="AAA_3"/>
    <property type="match status" value="1"/>
</dbReference>
<dbReference type="Pfam" id="PF17863">
    <property type="entry name" value="AAA_lid_2"/>
    <property type="match status" value="1"/>
</dbReference>
<protein>
    <submittedName>
        <fullName evidence="2">ATPase</fullName>
    </submittedName>
</protein>
<dbReference type="EMBL" id="BNJJ01000013">
    <property type="protein sequence ID" value="GHO86493.1"/>
    <property type="molecule type" value="Genomic_DNA"/>
</dbReference>
<gene>
    <name evidence="2" type="ORF">KSZ_44990</name>
</gene>
<dbReference type="CDD" id="cd00009">
    <property type="entry name" value="AAA"/>
    <property type="match status" value="1"/>
</dbReference>
<dbReference type="InterPro" id="IPR011703">
    <property type="entry name" value="ATPase_AAA-3"/>
</dbReference>
<organism evidence="2 3">
    <name type="scientific">Dictyobacter formicarum</name>
    <dbReference type="NCBI Taxonomy" id="2778368"/>
    <lineage>
        <taxon>Bacteria</taxon>
        <taxon>Bacillati</taxon>
        <taxon>Chloroflexota</taxon>
        <taxon>Ktedonobacteria</taxon>
        <taxon>Ktedonobacterales</taxon>
        <taxon>Dictyobacteraceae</taxon>
        <taxon>Dictyobacter</taxon>
    </lineage>
</organism>
<dbReference type="Gene3D" id="3.40.50.300">
    <property type="entry name" value="P-loop containing nucleotide triphosphate hydrolases"/>
    <property type="match status" value="1"/>
</dbReference>
<dbReference type="InterPro" id="IPR027417">
    <property type="entry name" value="P-loop_NTPase"/>
</dbReference>
<evidence type="ECO:0000259" key="1">
    <source>
        <dbReference type="SMART" id="SM00382"/>
    </source>
</evidence>
<sequence length="330" mass="37005">MGNDAFVPSLAAVQQYAEQIRDNVARVIIGKVDVIDLLLVALLSDGHVLLEDVPGMGKTVLAKALARSLGATFQRVQGTPDLLPTDIIGVSYYDQKQNEFVFRNGPLFAQILLVDEINRTTPRTQSALLEAMAERQVTVERESKQLPRPFLVLATQNPVELEGTFPLPEAQLDRFLLRVQMGYPEEQEEQEILHRFKLNEPLETLQAVVGAAEFVALQRSIREVQWQPEVERYLLAIVRATRQHDAIQLGVSPRGTLALYRASEAYAAIQGRNFVQPDDIKYLAPFVLGHRILTTNRNRMRGRRGQEIITEIVQTIEVPVEAIASPPATR</sequence>
<dbReference type="SUPFAM" id="SSF52540">
    <property type="entry name" value="P-loop containing nucleoside triphosphate hydrolases"/>
    <property type="match status" value="1"/>
</dbReference>
<name>A0ABQ3VMA1_9CHLR</name>
<accession>A0ABQ3VMA1</accession>
<dbReference type="Gene3D" id="1.10.8.80">
    <property type="entry name" value="Magnesium chelatase subunit I, C-Terminal domain"/>
    <property type="match status" value="1"/>
</dbReference>
<evidence type="ECO:0000313" key="3">
    <source>
        <dbReference type="Proteomes" id="UP000635565"/>
    </source>
</evidence>
<dbReference type="PIRSF" id="PIRSF002849">
    <property type="entry name" value="AAA_ATPase_chaperone_MoxR_prd"/>
    <property type="match status" value="1"/>
</dbReference>
<feature type="domain" description="AAA+ ATPase" evidence="1">
    <location>
        <begin position="44"/>
        <end position="185"/>
    </location>
</feature>
<reference evidence="2 3" key="1">
    <citation type="journal article" date="2021" name="Int. J. Syst. Evol. Microbiol.">
        <title>Reticulibacter mediterranei gen. nov., sp. nov., within the new family Reticulibacteraceae fam. nov., and Ktedonospora formicarum gen. nov., sp. nov., Ktedonobacter robiniae sp. nov., Dictyobacter formicarum sp. nov. and Dictyobacter arantiisoli sp. nov., belonging to the class Ktedonobacteria.</title>
        <authorList>
            <person name="Yabe S."/>
            <person name="Zheng Y."/>
            <person name="Wang C.M."/>
            <person name="Sakai Y."/>
            <person name="Abe K."/>
            <person name="Yokota A."/>
            <person name="Donadio S."/>
            <person name="Cavaletti L."/>
            <person name="Monciardini P."/>
        </authorList>
    </citation>
    <scope>NUCLEOTIDE SEQUENCE [LARGE SCALE GENOMIC DNA]</scope>
    <source>
        <strain evidence="2 3">SOSP1-9</strain>
    </source>
</reference>